<keyword evidence="3" id="KW-0804">Transcription</keyword>
<keyword evidence="1" id="KW-0805">Transcription regulation</keyword>
<evidence type="ECO:0000256" key="2">
    <source>
        <dbReference type="ARBA" id="ARBA00023125"/>
    </source>
</evidence>
<dbReference type="PANTHER" id="PTHR46621:SF1">
    <property type="entry name" value="SNRNA-ACTIVATING PROTEIN COMPLEX SUBUNIT 4"/>
    <property type="match status" value="1"/>
</dbReference>
<evidence type="ECO:0000313" key="7">
    <source>
        <dbReference type="EMBL" id="CAG8520208.1"/>
    </source>
</evidence>
<keyword evidence="2" id="KW-0238">DNA-binding</keyword>
<accession>A0A9N9FAR2</accession>
<dbReference type="InterPro" id="IPR051575">
    <property type="entry name" value="Myb-like_DNA-bd"/>
</dbReference>
<gene>
    <name evidence="7" type="ORF">PBRASI_LOCUS3584</name>
</gene>
<dbReference type="GO" id="GO:0019185">
    <property type="term" value="C:snRNA-activating protein complex"/>
    <property type="evidence" value="ECO:0007669"/>
    <property type="project" value="TreeGrafter"/>
</dbReference>
<dbReference type="SUPFAM" id="SSF46689">
    <property type="entry name" value="Homeodomain-like"/>
    <property type="match status" value="1"/>
</dbReference>
<sequence>MTECRSNCLKAPRKKFYQDRRPNSSSACPRRQIPKSFCQLKDVIKTEDCDDVCAYNPTTVSDKTACYLTTAYNNDYQLEKYPLKPGLKQGHWICEEDKMLLDIVNRFGPHNWEKNSIYHPTRNGRQMRERWLSHLQGVNKDPFTEKEVAIVYYMRCIEQKGWADIAKRLDNRRTPNSCKNVYHNVVAKNLRSRPKSASKYETIYHAITTVPSAKEKMAIEFFIMMNNGQVGYYPV</sequence>
<evidence type="ECO:0000259" key="6">
    <source>
        <dbReference type="PROSITE" id="PS51294"/>
    </source>
</evidence>
<dbReference type="AlphaFoldDB" id="A0A9N9FAR2"/>
<dbReference type="PROSITE" id="PS50090">
    <property type="entry name" value="MYB_LIKE"/>
    <property type="match status" value="1"/>
</dbReference>
<evidence type="ECO:0000313" key="8">
    <source>
        <dbReference type="Proteomes" id="UP000789739"/>
    </source>
</evidence>
<dbReference type="GO" id="GO:0000978">
    <property type="term" value="F:RNA polymerase II cis-regulatory region sequence-specific DNA binding"/>
    <property type="evidence" value="ECO:0007669"/>
    <property type="project" value="TreeGrafter"/>
</dbReference>
<evidence type="ECO:0000256" key="3">
    <source>
        <dbReference type="ARBA" id="ARBA00023163"/>
    </source>
</evidence>
<comment type="caution">
    <text evidence="7">The sequence shown here is derived from an EMBL/GenBank/DDBJ whole genome shotgun (WGS) entry which is preliminary data.</text>
</comment>
<dbReference type="InterPro" id="IPR017930">
    <property type="entry name" value="Myb_dom"/>
</dbReference>
<dbReference type="Gene3D" id="1.10.10.60">
    <property type="entry name" value="Homeodomain-like"/>
    <property type="match status" value="2"/>
</dbReference>
<proteinExistence type="predicted"/>
<feature type="domain" description="Myb-like" evidence="5">
    <location>
        <begin position="84"/>
        <end position="135"/>
    </location>
</feature>
<organism evidence="7 8">
    <name type="scientific">Paraglomus brasilianum</name>
    <dbReference type="NCBI Taxonomy" id="144538"/>
    <lineage>
        <taxon>Eukaryota</taxon>
        <taxon>Fungi</taxon>
        <taxon>Fungi incertae sedis</taxon>
        <taxon>Mucoromycota</taxon>
        <taxon>Glomeromycotina</taxon>
        <taxon>Glomeromycetes</taxon>
        <taxon>Paraglomerales</taxon>
        <taxon>Paraglomeraceae</taxon>
        <taxon>Paraglomus</taxon>
    </lineage>
</organism>
<dbReference type="CDD" id="cd00167">
    <property type="entry name" value="SANT"/>
    <property type="match status" value="2"/>
</dbReference>
<reference evidence="7" key="1">
    <citation type="submission" date="2021-06" db="EMBL/GenBank/DDBJ databases">
        <authorList>
            <person name="Kallberg Y."/>
            <person name="Tangrot J."/>
            <person name="Rosling A."/>
        </authorList>
    </citation>
    <scope>NUCLEOTIDE SEQUENCE</scope>
    <source>
        <strain evidence="7">BR232B</strain>
    </source>
</reference>
<dbReference type="Pfam" id="PF13921">
    <property type="entry name" value="Myb_DNA-bind_6"/>
    <property type="match status" value="1"/>
</dbReference>
<keyword evidence="4" id="KW-0539">Nucleus</keyword>
<evidence type="ECO:0000256" key="4">
    <source>
        <dbReference type="ARBA" id="ARBA00023242"/>
    </source>
</evidence>
<dbReference type="OrthoDB" id="2143914at2759"/>
<dbReference type="GO" id="GO:0042795">
    <property type="term" value="P:snRNA transcription by RNA polymerase II"/>
    <property type="evidence" value="ECO:0007669"/>
    <property type="project" value="TreeGrafter"/>
</dbReference>
<dbReference type="SMART" id="SM00717">
    <property type="entry name" value="SANT"/>
    <property type="match status" value="2"/>
</dbReference>
<protein>
    <submittedName>
        <fullName evidence="7">10897_t:CDS:1</fullName>
    </submittedName>
</protein>
<dbReference type="EMBL" id="CAJVPI010000329">
    <property type="protein sequence ID" value="CAG8520208.1"/>
    <property type="molecule type" value="Genomic_DNA"/>
</dbReference>
<dbReference type="PANTHER" id="PTHR46621">
    <property type="entry name" value="SNRNA-ACTIVATING PROTEIN COMPLEX SUBUNIT 4"/>
    <property type="match status" value="1"/>
</dbReference>
<name>A0A9N9FAR2_9GLOM</name>
<dbReference type="GO" id="GO:0042796">
    <property type="term" value="P:snRNA transcription by RNA polymerase III"/>
    <property type="evidence" value="ECO:0007669"/>
    <property type="project" value="TreeGrafter"/>
</dbReference>
<dbReference type="PROSITE" id="PS51294">
    <property type="entry name" value="HTH_MYB"/>
    <property type="match status" value="1"/>
</dbReference>
<feature type="domain" description="HTH myb-type" evidence="6">
    <location>
        <begin position="84"/>
        <end position="139"/>
    </location>
</feature>
<keyword evidence="8" id="KW-1185">Reference proteome</keyword>
<dbReference type="Proteomes" id="UP000789739">
    <property type="component" value="Unassembled WGS sequence"/>
</dbReference>
<dbReference type="InterPro" id="IPR001005">
    <property type="entry name" value="SANT/Myb"/>
</dbReference>
<dbReference type="InterPro" id="IPR009057">
    <property type="entry name" value="Homeodomain-like_sf"/>
</dbReference>
<evidence type="ECO:0000259" key="5">
    <source>
        <dbReference type="PROSITE" id="PS50090"/>
    </source>
</evidence>
<evidence type="ECO:0000256" key="1">
    <source>
        <dbReference type="ARBA" id="ARBA00023015"/>
    </source>
</evidence>
<dbReference type="GO" id="GO:0001006">
    <property type="term" value="F:RNA polymerase III type 3 promoter sequence-specific DNA binding"/>
    <property type="evidence" value="ECO:0007669"/>
    <property type="project" value="TreeGrafter"/>
</dbReference>